<dbReference type="InterPro" id="IPR012347">
    <property type="entry name" value="Ferritin-like"/>
</dbReference>
<dbReference type="PANTHER" id="PTHR36933">
    <property type="entry name" value="SLL0788 PROTEIN"/>
    <property type="match status" value="1"/>
</dbReference>
<sequence length="220" mass="24101">MKLVNNTSCRLMAVALLFTAGLLNACAQSTTLATRAATAGAKVAADDPAKTPLLQPMRQMMDKIKKLQATGDPDFDYAFRAKVHTQGAIDLLNQEIQTGKNDSLKQAAQTMLTTAQADMAAIDGMIRQIKPTRPNQAFAQQQSRNTEAMALKMQQGGAEDKLTSNFDKNFAILYQEHRQDAIDMAKTYLQYGNNSSLKSFAQQLVTKAQQNIDQLKALAK</sequence>
<evidence type="ECO:0000256" key="1">
    <source>
        <dbReference type="SAM" id="SignalP"/>
    </source>
</evidence>
<evidence type="ECO:0000313" key="3">
    <source>
        <dbReference type="EMBL" id="RIV19320.1"/>
    </source>
</evidence>
<feature type="chain" id="PRO_5019239709" evidence="1">
    <location>
        <begin position="26"/>
        <end position="220"/>
    </location>
</feature>
<proteinExistence type="predicted"/>
<keyword evidence="1" id="KW-0732">Signal</keyword>
<feature type="signal peptide" evidence="1">
    <location>
        <begin position="1"/>
        <end position="25"/>
    </location>
</feature>
<evidence type="ECO:0000313" key="4">
    <source>
        <dbReference type="Proteomes" id="UP000283523"/>
    </source>
</evidence>
<dbReference type="Proteomes" id="UP000283523">
    <property type="component" value="Unassembled WGS sequence"/>
</dbReference>
<feature type="domain" description="DUF305" evidence="2">
    <location>
        <begin position="136"/>
        <end position="218"/>
    </location>
</feature>
<name>A0A418M166_9BACT</name>
<dbReference type="InterPro" id="IPR005183">
    <property type="entry name" value="DUF305_CopM-like"/>
</dbReference>
<organism evidence="3 4">
    <name type="scientific">Fibrisoma montanum</name>
    <dbReference type="NCBI Taxonomy" id="2305895"/>
    <lineage>
        <taxon>Bacteria</taxon>
        <taxon>Pseudomonadati</taxon>
        <taxon>Bacteroidota</taxon>
        <taxon>Cytophagia</taxon>
        <taxon>Cytophagales</taxon>
        <taxon>Spirosomataceae</taxon>
        <taxon>Fibrisoma</taxon>
    </lineage>
</organism>
<reference evidence="3 4" key="1">
    <citation type="submission" date="2018-08" db="EMBL/GenBank/DDBJ databases">
        <title>Fibrisoma montanum sp. nov., isolated from Danxia mountain soil.</title>
        <authorList>
            <person name="Huang Y."/>
        </authorList>
    </citation>
    <scope>NUCLEOTIDE SEQUENCE [LARGE SCALE GENOMIC DNA]</scope>
    <source>
        <strain evidence="3 4">HYT19</strain>
    </source>
</reference>
<dbReference type="AlphaFoldDB" id="A0A418M166"/>
<dbReference type="RefSeq" id="WP_119670423.1">
    <property type="nucleotide sequence ID" value="NZ_QXED01000008.1"/>
</dbReference>
<dbReference type="OrthoDB" id="8603558at2"/>
<dbReference type="Pfam" id="PF03713">
    <property type="entry name" value="DUF305"/>
    <property type="match status" value="1"/>
</dbReference>
<keyword evidence="4" id="KW-1185">Reference proteome</keyword>
<dbReference type="PANTHER" id="PTHR36933:SF1">
    <property type="entry name" value="SLL0788 PROTEIN"/>
    <property type="match status" value="1"/>
</dbReference>
<dbReference type="Gene3D" id="1.20.1260.10">
    <property type="match status" value="2"/>
</dbReference>
<protein>
    <submittedName>
        <fullName evidence="3">DUF305 domain-containing protein</fullName>
    </submittedName>
</protein>
<accession>A0A418M166</accession>
<dbReference type="EMBL" id="QXED01000008">
    <property type="protein sequence ID" value="RIV19320.1"/>
    <property type="molecule type" value="Genomic_DNA"/>
</dbReference>
<gene>
    <name evidence="3" type="ORF">DYU11_24755</name>
</gene>
<evidence type="ECO:0000259" key="2">
    <source>
        <dbReference type="Pfam" id="PF03713"/>
    </source>
</evidence>
<comment type="caution">
    <text evidence="3">The sequence shown here is derived from an EMBL/GenBank/DDBJ whole genome shotgun (WGS) entry which is preliminary data.</text>
</comment>